<dbReference type="Gene3D" id="2.40.30.170">
    <property type="match status" value="1"/>
</dbReference>
<dbReference type="Gene3D" id="2.40.50.100">
    <property type="match status" value="1"/>
</dbReference>
<dbReference type="EMBL" id="SLZY01000016">
    <property type="protein sequence ID" value="TCS70418.1"/>
    <property type="molecule type" value="Genomic_DNA"/>
</dbReference>
<evidence type="ECO:0000313" key="5">
    <source>
        <dbReference type="EMBL" id="TCS70418.1"/>
    </source>
</evidence>
<proteinExistence type="inferred from homology"/>
<dbReference type="InterPro" id="IPR058647">
    <property type="entry name" value="BSH_CzcB-like"/>
</dbReference>
<dbReference type="Pfam" id="PF25973">
    <property type="entry name" value="BSH_CzcB"/>
    <property type="match status" value="1"/>
</dbReference>
<feature type="coiled-coil region" evidence="2">
    <location>
        <begin position="69"/>
        <end position="141"/>
    </location>
</feature>
<sequence>MKKRIALLWLMSSAAWAADYPAVLHWSQLSGMSAAAPGVVERVPVQAGQAVRQGELLLVLEPARYQAQVMAARAELERLQAEEAEAKRNLDRQQELYARTVTATTELDAAKLNLAQAKAAVQTGQARLELARRQLAETELRAPFPALVVDRPAEPGMVVAECQPVVLVTIARSDEILARASLTPGQAAGVNVGAAATVQIGDKAYAGKVKSLRFVLGDKPAYWLEVAIPRSARWMAGQAATIKLP</sequence>
<dbReference type="SUPFAM" id="SSF111369">
    <property type="entry name" value="HlyD-like secretion proteins"/>
    <property type="match status" value="1"/>
</dbReference>
<evidence type="ECO:0000256" key="1">
    <source>
        <dbReference type="ARBA" id="ARBA00009477"/>
    </source>
</evidence>
<evidence type="ECO:0000256" key="2">
    <source>
        <dbReference type="SAM" id="Coils"/>
    </source>
</evidence>
<feature type="chain" id="PRO_5020256822" evidence="3">
    <location>
        <begin position="18"/>
        <end position="245"/>
    </location>
</feature>
<protein>
    <submittedName>
        <fullName evidence="5">RND family efflux transporter MFP subunit</fullName>
    </submittedName>
</protein>
<name>A0A4R3JW65_9PROT</name>
<dbReference type="Gene3D" id="1.10.287.470">
    <property type="entry name" value="Helix hairpin bin"/>
    <property type="match status" value="1"/>
</dbReference>
<keyword evidence="3" id="KW-0732">Signal</keyword>
<dbReference type="AlphaFoldDB" id="A0A4R3JW65"/>
<dbReference type="Proteomes" id="UP000295135">
    <property type="component" value="Unassembled WGS sequence"/>
</dbReference>
<feature type="signal peptide" evidence="3">
    <location>
        <begin position="1"/>
        <end position="17"/>
    </location>
</feature>
<comment type="caution">
    <text evidence="5">The sequence shown here is derived from an EMBL/GenBank/DDBJ whole genome shotgun (WGS) entry which is preliminary data.</text>
</comment>
<evidence type="ECO:0000256" key="3">
    <source>
        <dbReference type="SAM" id="SignalP"/>
    </source>
</evidence>
<evidence type="ECO:0000313" key="6">
    <source>
        <dbReference type="Proteomes" id="UP000295135"/>
    </source>
</evidence>
<gene>
    <name evidence="5" type="ORF">EDC61_11617</name>
</gene>
<keyword evidence="6" id="KW-1185">Reference proteome</keyword>
<dbReference type="PANTHER" id="PTHR30469">
    <property type="entry name" value="MULTIDRUG RESISTANCE PROTEIN MDTA"/>
    <property type="match status" value="1"/>
</dbReference>
<organism evidence="5 6">
    <name type="scientific">Sulfuritortus calidifontis</name>
    <dbReference type="NCBI Taxonomy" id="1914471"/>
    <lineage>
        <taxon>Bacteria</taxon>
        <taxon>Pseudomonadati</taxon>
        <taxon>Pseudomonadota</taxon>
        <taxon>Betaproteobacteria</taxon>
        <taxon>Nitrosomonadales</taxon>
        <taxon>Thiobacillaceae</taxon>
        <taxon>Sulfuritortus</taxon>
    </lineage>
</organism>
<reference evidence="5 6" key="1">
    <citation type="submission" date="2019-03" db="EMBL/GenBank/DDBJ databases">
        <title>Genomic Encyclopedia of Type Strains, Phase IV (KMG-IV): sequencing the most valuable type-strain genomes for metagenomic binning, comparative biology and taxonomic classification.</title>
        <authorList>
            <person name="Goeker M."/>
        </authorList>
    </citation>
    <scope>NUCLEOTIDE SEQUENCE [LARGE SCALE GENOMIC DNA]</scope>
    <source>
        <strain evidence="5 6">DSM 103923</strain>
    </source>
</reference>
<dbReference type="RefSeq" id="WP_126463121.1">
    <property type="nucleotide sequence ID" value="NZ_AP018721.1"/>
</dbReference>
<dbReference type="OrthoDB" id="9806939at2"/>
<feature type="domain" description="CzcB-like barrel-sandwich hybrid" evidence="4">
    <location>
        <begin position="33"/>
        <end position="168"/>
    </location>
</feature>
<keyword evidence="2" id="KW-0175">Coiled coil</keyword>
<dbReference type="GO" id="GO:0015562">
    <property type="term" value="F:efflux transmembrane transporter activity"/>
    <property type="evidence" value="ECO:0007669"/>
    <property type="project" value="TreeGrafter"/>
</dbReference>
<dbReference type="GO" id="GO:1990281">
    <property type="term" value="C:efflux pump complex"/>
    <property type="evidence" value="ECO:0007669"/>
    <property type="project" value="TreeGrafter"/>
</dbReference>
<dbReference type="NCBIfam" id="TIGR01730">
    <property type="entry name" value="RND_mfp"/>
    <property type="match status" value="1"/>
</dbReference>
<comment type="similarity">
    <text evidence="1">Belongs to the membrane fusion protein (MFP) (TC 8.A.1) family.</text>
</comment>
<evidence type="ECO:0000259" key="4">
    <source>
        <dbReference type="Pfam" id="PF25973"/>
    </source>
</evidence>
<dbReference type="InterPro" id="IPR006143">
    <property type="entry name" value="RND_pump_MFP"/>
</dbReference>
<dbReference type="PANTHER" id="PTHR30469:SF15">
    <property type="entry name" value="HLYD FAMILY OF SECRETION PROTEINS"/>
    <property type="match status" value="1"/>
</dbReference>
<accession>A0A4R3JW65</accession>